<dbReference type="GO" id="GO:0005085">
    <property type="term" value="F:guanyl-nucleotide exchange factor activity"/>
    <property type="evidence" value="ECO:0007669"/>
    <property type="project" value="UniProtKB-KW"/>
</dbReference>
<dbReference type="Proteomes" id="UP000250235">
    <property type="component" value="Unassembled WGS sequence"/>
</dbReference>
<dbReference type="InterPro" id="IPR023394">
    <property type="entry name" value="Sec7_C_sf"/>
</dbReference>
<dbReference type="GO" id="GO:0016020">
    <property type="term" value="C:membrane"/>
    <property type="evidence" value="ECO:0007669"/>
    <property type="project" value="UniProtKB-SubCell"/>
</dbReference>
<dbReference type="PANTHER" id="PTHR10663:SF322">
    <property type="entry name" value="ARF GUANINE-NUCLEOTIDE EXCHANGE FACTOR GNL2"/>
    <property type="match status" value="1"/>
</dbReference>
<dbReference type="OrthoDB" id="430364at2759"/>
<proteinExistence type="predicted"/>
<dbReference type="InterPro" id="IPR016024">
    <property type="entry name" value="ARM-type_fold"/>
</dbReference>
<evidence type="ECO:0000313" key="5">
    <source>
        <dbReference type="EMBL" id="KZV43335.1"/>
    </source>
</evidence>
<dbReference type="PANTHER" id="PTHR10663">
    <property type="entry name" value="GUANYL-NUCLEOTIDE EXCHANGE FACTOR"/>
    <property type="match status" value="1"/>
</dbReference>
<gene>
    <name evidence="5" type="ORF">F511_30071</name>
</gene>
<dbReference type="Pfam" id="PF12783">
    <property type="entry name" value="Sec7-like_HUS"/>
    <property type="match status" value="1"/>
</dbReference>
<evidence type="ECO:0000259" key="4">
    <source>
        <dbReference type="PROSITE" id="PS50190"/>
    </source>
</evidence>
<dbReference type="GO" id="GO:0005829">
    <property type="term" value="C:cytosol"/>
    <property type="evidence" value="ECO:0007669"/>
    <property type="project" value="UniProtKB-SubCell"/>
</dbReference>
<dbReference type="Gene3D" id="1.10.1000.11">
    <property type="entry name" value="Arf Nucleotide-binding Site Opener,domain 2"/>
    <property type="match status" value="1"/>
</dbReference>
<organism evidence="5 6">
    <name type="scientific">Dorcoceras hygrometricum</name>
    <dbReference type="NCBI Taxonomy" id="472368"/>
    <lineage>
        <taxon>Eukaryota</taxon>
        <taxon>Viridiplantae</taxon>
        <taxon>Streptophyta</taxon>
        <taxon>Embryophyta</taxon>
        <taxon>Tracheophyta</taxon>
        <taxon>Spermatophyta</taxon>
        <taxon>Magnoliopsida</taxon>
        <taxon>eudicotyledons</taxon>
        <taxon>Gunneridae</taxon>
        <taxon>Pentapetalae</taxon>
        <taxon>asterids</taxon>
        <taxon>lamiids</taxon>
        <taxon>Lamiales</taxon>
        <taxon>Gesneriaceae</taxon>
        <taxon>Didymocarpoideae</taxon>
        <taxon>Trichosporeae</taxon>
        <taxon>Loxocarpinae</taxon>
        <taxon>Dorcoceras</taxon>
    </lineage>
</organism>
<dbReference type="Pfam" id="PF01369">
    <property type="entry name" value="Sec7"/>
    <property type="match status" value="1"/>
</dbReference>
<dbReference type="EMBL" id="KQ998130">
    <property type="protein sequence ID" value="KZV43335.1"/>
    <property type="molecule type" value="Genomic_DNA"/>
</dbReference>
<dbReference type="SUPFAM" id="SSF48371">
    <property type="entry name" value="ARM repeat"/>
    <property type="match status" value="1"/>
</dbReference>
<sequence length="1322" mass="150273">MTKAKRKELGVSCMLNTEIGAVLAVIRRAPDPNTGIYHHPDENCDASILQSLKSLRALLFNPQQEWRTVDPSLYLSPFLDVIQSDDIPAAATAVALQSILKILRLGVFDEKTPGAKDVMNSAVAAITGCRLQRTNPAAEEAVMMRILQVLALIMRHQASVLLNDDSVCTVVNTCFQVVQQSAGRGDLLQRNGRYTMHELIQIIYWRLPEIEVNDWENSESDTEDNTMDSGYGIRSAIDIFHFLCSLLNVVEIMDSDGLTTDENIQHFALVLINSAIELSGDSIGKHPKLLRKIHDDLFHHLIHYGANSSPLVLSMICSTVLNIYHFLRRSIRLQLEAFFSYVLLKVPSAGSPLQLQEVAIEAVVNFVRQPLFIVEAYVNYDCDPTFRNVFEDTGKLLCKYAFPTGGSLTSIQVQAFEGLVGVFHNIADNIDKEDESVPSGTHLVEISGYRPFWEEKPKEENTDTWVDYVRVRKLQKRKILIAGSHFNRDDKKGLEYLKISRLISDPPDPKAHALFFRYTPRLDKTMVGDYLGDPDDFHIQVLKEFTNTFEFSGMILDTALRTYLEAFRLPGESQKIHRILDAFSEKFYDQQSSDIFVSKDAVFVLCYSLIMLNTDQHNPQVKKKMTEEEFIRNNRSINGGSDLPREYLSELFHSIATNAIAITNQSGTPAEMNPSRWIQLINRSKIIQPFILCDFDRRIGRDMFGAIAGPSVATLAAVFEHTDEEEILHECIEALFSISRIAQYGLEDTLDELLSTFSKFTALLNPYATADETLYLKRLKLLPQSVLEPENDSDTVNSELQDERVDRGGVSLSARVPKVAHLRRTSGIMGRFVNILSMETVEEALNLGLSEFEQNMKIIQHCHIGSIFSTSSSLPDDSLLDLGRCIIFAAAGKGQKFSTLVEEEETVAFCWDLISSITLANMHRFSKFWPQYHEFFLEVAQFPLFSPIPFSEKAILCLMKMCLKLLASNQLEGAEELIFKSINLMWRMEKEILDTCCESLLQSVSKIIKEYPEKLQTQLGWMSVLNLLSVTGRHHETYDQGVETLIGLMSDEFHLTRTNYSYCIDCAFSFVALKHSRVECNVKIMDLLAESANLLVEWYRSAYSDPGSCMSMASNTSISSVEESTRIYNPVSFFQKLGESLKKTSLARREEVRNHAVISLQKCFILAEDILFTPMNCINSFYNVVFAMIDDLHEKMQQYSRRENAEKETRSMENTLKLSMEVLTELYLHFLMPISESPNFRTFWLGILRRMDTCMKAKLGGYGESNIPKTIPDLLRKIVERMKEKEILSLEGEDDLWETTFYQIQWIAPALTDELFPQGLKK</sequence>
<dbReference type="FunFam" id="1.10.1000.11:FF:000002">
    <property type="entry name" value="Cytohesin 1"/>
    <property type="match status" value="1"/>
</dbReference>
<dbReference type="CDD" id="cd00171">
    <property type="entry name" value="Sec7"/>
    <property type="match status" value="1"/>
</dbReference>
<evidence type="ECO:0000256" key="3">
    <source>
        <dbReference type="ARBA" id="ARBA00022658"/>
    </source>
</evidence>
<evidence type="ECO:0000313" key="6">
    <source>
        <dbReference type="Proteomes" id="UP000250235"/>
    </source>
</evidence>
<comment type="subcellular location">
    <subcellularLocation>
        <location evidence="2">Cytoplasm</location>
        <location evidence="2">Cytosol</location>
    </subcellularLocation>
    <subcellularLocation>
        <location evidence="1">Membrane</location>
        <topology evidence="1">Peripheral membrane protein</topology>
        <orientation evidence="1">Cytoplasmic side</orientation>
    </subcellularLocation>
</comment>
<protein>
    <recommendedName>
        <fullName evidence="4">SEC7 domain-containing protein</fullName>
    </recommendedName>
</protein>
<feature type="domain" description="SEC7" evidence="4">
    <location>
        <begin position="473"/>
        <end position="658"/>
    </location>
</feature>
<name>A0A2Z7C8W2_9LAMI</name>
<evidence type="ECO:0000256" key="1">
    <source>
        <dbReference type="ARBA" id="ARBA00004287"/>
    </source>
</evidence>
<dbReference type="InterPro" id="IPR035999">
    <property type="entry name" value="Sec7_dom_sf"/>
</dbReference>
<dbReference type="SMART" id="SM00222">
    <property type="entry name" value="Sec7"/>
    <property type="match status" value="1"/>
</dbReference>
<dbReference type="InterPro" id="IPR000904">
    <property type="entry name" value="Sec7_dom"/>
</dbReference>
<dbReference type="SUPFAM" id="SSF48425">
    <property type="entry name" value="Sec7 domain"/>
    <property type="match status" value="1"/>
</dbReference>
<accession>A0A2Z7C8W2</accession>
<keyword evidence="3" id="KW-0344">Guanine-nucleotide releasing factor</keyword>
<dbReference type="GO" id="GO:0032012">
    <property type="term" value="P:regulation of ARF protein signal transduction"/>
    <property type="evidence" value="ECO:0007669"/>
    <property type="project" value="InterPro"/>
</dbReference>
<dbReference type="Gene3D" id="1.10.220.20">
    <property type="match status" value="1"/>
</dbReference>
<keyword evidence="6" id="KW-1185">Reference proteome</keyword>
<dbReference type="PROSITE" id="PS50190">
    <property type="entry name" value="SEC7"/>
    <property type="match status" value="1"/>
</dbReference>
<reference evidence="5 6" key="1">
    <citation type="journal article" date="2015" name="Proc. Natl. Acad. Sci. U.S.A.">
        <title>The resurrection genome of Boea hygrometrica: A blueprint for survival of dehydration.</title>
        <authorList>
            <person name="Xiao L."/>
            <person name="Yang G."/>
            <person name="Zhang L."/>
            <person name="Yang X."/>
            <person name="Zhao S."/>
            <person name="Ji Z."/>
            <person name="Zhou Q."/>
            <person name="Hu M."/>
            <person name="Wang Y."/>
            <person name="Chen M."/>
            <person name="Xu Y."/>
            <person name="Jin H."/>
            <person name="Xiao X."/>
            <person name="Hu G."/>
            <person name="Bao F."/>
            <person name="Hu Y."/>
            <person name="Wan P."/>
            <person name="Li L."/>
            <person name="Deng X."/>
            <person name="Kuang T."/>
            <person name="Xiang C."/>
            <person name="Zhu J.K."/>
            <person name="Oliver M.J."/>
            <person name="He Y."/>
        </authorList>
    </citation>
    <scope>NUCLEOTIDE SEQUENCE [LARGE SCALE GENOMIC DNA]</scope>
    <source>
        <strain evidence="6">cv. XS01</strain>
    </source>
</reference>
<evidence type="ECO:0000256" key="2">
    <source>
        <dbReference type="ARBA" id="ARBA00004514"/>
    </source>
</evidence>
<dbReference type="InterPro" id="IPR032691">
    <property type="entry name" value="Mon2/Sec7/BIG1-like_HUS"/>
</dbReference>